<dbReference type="EMBL" id="CP036434">
    <property type="protein sequence ID" value="QDV08150.1"/>
    <property type="molecule type" value="Genomic_DNA"/>
</dbReference>
<proteinExistence type="predicted"/>
<dbReference type="Proteomes" id="UP000320390">
    <property type="component" value="Chromosome"/>
</dbReference>
<name>A0A518EVM6_9BACT</name>
<keyword evidence="1" id="KW-0732">Signal</keyword>
<evidence type="ECO:0000313" key="3">
    <source>
        <dbReference type="Proteomes" id="UP000320390"/>
    </source>
</evidence>
<dbReference type="OrthoDB" id="230958at2"/>
<organism evidence="2 3">
    <name type="scientific">Saltatorellus ferox</name>
    <dbReference type="NCBI Taxonomy" id="2528018"/>
    <lineage>
        <taxon>Bacteria</taxon>
        <taxon>Pseudomonadati</taxon>
        <taxon>Planctomycetota</taxon>
        <taxon>Planctomycetia</taxon>
        <taxon>Planctomycetia incertae sedis</taxon>
        <taxon>Saltatorellus</taxon>
    </lineage>
</organism>
<evidence type="ECO:0000256" key="1">
    <source>
        <dbReference type="SAM" id="SignalP"/>
    </source>
</evidence>
<sequence precursor="true">MQLAKPLSTLGVLLFVSPALAQSPTVVGFDGGSDGGFIGNAVFEATGGNPDGNAHHAALIFFNELRTGGIGEPVNPNLIGDYSGFGSVTFEVDIKVDSLTDFIGNDIARPFGLKLIDRDITGPNGSSGVYVDLAVLSSFNQPNWTRVSVTIDDPTSAALPPGWIGFGDDDPTTFEPILPAGATFASVLASVDEVHLTGATPGFFFNDANFDMRIDNVTFIVTDPSLGTETCSGVANSTGAGADLSLSGSNVASANNLTVQVNSLPSNSLGYVIHSLGNAVVANPGGSEGNLCLAGASIGRFNSQVLDSGAAGAVSFSPDLTSLPAVGGPVSAVAGETRYFQLWYRDNVGGVATSNFSSADGITFQ</sequence>
<feature type="chain" id="PRO_5022236598" evidence="1">
    <location>
        <begin position="22"/>
        <end position="365"/>
    </location>
</feature>
<evidence type="ECO:0000313" key="2">
    <source>
        <dbReference type="EMBL" id="QDV08150.1"/>
    </source>
</evidence>
<accession>A0A518EVM6</accession>
<dbReference type="RefSeq" id="WP_145200309.1">
    <property type="nucleotide sequence ID" value="NZ_CP036434.1"/>
</dbReference>
<dbReference type="AlphaFoldDB" id="A0A518EVM6"/>
<reference evidence="2 3" key="1">
    <citation type="submission" date="2019-02" db="EMBL/GenBank/DDBJ databases">
        <title>Deep-cultivation of Planctomycetes and their phenomic and genomic characterization uncovers novel biology.</title>
        <authorList>
            <person name="Wiegand S."/>
            <person name="Jogler M."/>
            <person name="Boedeker C."/>
            <person name="Pinto D."/>
            <person name="Vollmers J."/>
            <person name="Rivas-Marin E."/>
            <person name="Kohn T."/>
            <person name="Peeters S.H."/>
            <person name="Heuer A."/>
            <person name="Rast P."/>
            <person name="Oberbeckmann S."/>
            <person name="Bunk B."/>
            <person name="Jeske O."/>
            <person name="Meyerdierks A."/>
            <person name="Storesund J.E."/>
            <person name="Kallscheuer N."/>
            <person name="Luecker S."/>
            <person name="Lage O.M."/>
            <person name="Pohl T."/>
            <person name="Merkel B.J."/>
            <person name="Hornburger P."/>
            <person name="Mueller R.-W."/>
            <person name="Bruemmer F."/>
            <person name="Labrenz M."/>
            <person name="Spormann A.M."/>
            <person name="Op den Camp H."/>
            <person name="Overmann J."/>
            <person name="Amann R."/>
            <person name="Jetten M.S.M."/>
            <person name="Mascher T."/>
            <person name="Medema M.H."/>
            <person name="Devos D.P."/>
            <person name="Kaster A.-K."/>
            <person name="Ovreas L."/>
            <person name="Rohde M."/>
            <person name="Galperin M.Y."/>
            <person name="Jogler C."/>
        </authorList>
    </citation>
    <scope>NUCLEOTIDE SEQUENCE [LARGE SCALE GENOMIC DNA]</scope>
    <source>
        <strain evidence="2 3">Poly30</strain>
    </source>
</reference>
<feature type="signal peptide" evidence="1">
    <location>
        <begin position="1"/>
        <end position="21"/>
    </location>
</feature>
<protein>
    <submittedName>
        <fullName evidence="2">Uncharacterized protein</fullName>
    </submittedName>
</protein>
<keyword evidence="3" id="KW-1185">Reference proteome</keyword>
<gene>
    <name evidence="2" type="ORF">Poly30_36860</name>
</gene>